<dbReference type="EMBL" id="ON529855">
    <property type="protein sequence ID" value="USN14980.1"/>
    <property type="molecule type" value="Genomic_DNA"/>
</dbReference>
<evidence type="ECO:0000256" key="1">
    <source>
        <dbReference type="SAM" id="Phobius"/>
    </source>
</evidence>
<keyword evidence="1" id="KW-0812">Transmembrane</keyword>
<protein>
    <submittedName>
        <fullName evidence="2">Uncharacterized protein</fullName>
    </submittedName>
</protein>
<dbReference type="Proteomes" id="UP001057221">
    <property type="component" value="Segment"/>
</dbReference>
<proteinExistence type="predicted"/>
<reference evidence="2 3" key="1">
    <citation type="submission" date="2022-05" db="EMBL/GenBank/DDBJ databases">
        <authorList>
            <person name="Friedrich I."/>
            <person name="Poehlein A."/>
            <person name="Schneider D."/>
            <person name="Hertel R."/>
            <person name="Daniel R."/>
        </authorList>
    </citation>
    <scope>NUCLEOTIDE SEQUENCE [LARGE SCALE GENOMIC DNA]</scope>
</reference>
<gene>
    <name evidence="2" type="ORF">DOMOVOI_05300</name>
</gene>
<accession>A0A9E7SKJ0</accession>
<organism evidence="2 3">
    <name type="scientific">Brevundimonas phage vB_BpoS-Domovoi</name>
    <dbReference type="NCBI Taxonomy" id="2948598"/>
    <lineage>
        <taxon>Viruses</taxon>
        <taxon>Duplodnaviria</taxon>
        <taxon>Heunggongvirae</taxon>
        <taxon>Uroviricota</taxon>
        <taxon>Caudoviricetes</taxon>
        <taxon>Jeanschmidtviridae</taxon>
        <taxon>Marchewkavirus</taxon>
        <taxon>Marchewkavirus domovoi</taxon>
    </lineage>
</organism>
<evidence type="ECO:0000313" key="3">
    <source>
        <dbReference type="Proteomes" id="UP001057221"/>
    </source>
</evidence>
<keyword evidence="1" id="KW-1133">Transmembrane helix</keyword>
<sequence>MSNRALWLVTSLIALASSLFVIFGSMTPPSSMGVELGASLSLCLSLLAFLRWLDLGDQESRRRAQRRHNIQPR</sequence>
<keyword evidence="3" id="KW-1185">Reference proteome</keyword>
<evidence type="ECO:0000313" key="2">
    <source>
        <dbReference type="EMBL" id="USN14980.1"/>
    </source>
</evidence>
<feature type="transmembrane region" description="Helical" evidence="1">
    <location>
        <begin position="36"/>
        <end position="53"/>
    </location>
</feature>
<name>A0A9E7SKJ0_9CAUD</name>
<keyword evidence="1" id="KW-0472">Membrane</keyword>